<evidence type="ECO:0000313" key="1">
    <source>
        <dbReference type="EMBL" id="SMR46791.1"/>
    </source>
</evidence>
<dbReference type="EMBL" id="LT854254">
    <property type="protein sequence ID" value="SMR46791.1"/>
    <property type="molecule type" value="Genomic_DNA"/>
</dbReference>
<accession>A0A2H1FZN9</accession>
<name>A0A2H1FZN9_ZYMTR</name>
<evidence type="ECO:0000313" key="2">
    <source>
        <dbReference type="Proteomes" id="UP000245764"/>
    </source>
</evidence>
<protein>
    <submittedName>
        <fullName evidence="1">Uncharacterized protein</fullName>
    </submittedName>
</protein>
<dbReference type="Proteomes" id="UP000245764">
    <property type="component" value="Chromosome 2"/>
</dbReference>
<reference evidence="2" key="1">
    <citation type="submission" date="2017-05" db="EMBL/GenBank/DDBJ databases">
        <authorList>
            <person name="Song R."/>
            <person name="Chenine A.L."/>
            <person name="Ruprecht R.M."/>
        </authorList>
    </citation>
    <scope>NUCLEOTIDE SEQUENCE [LARGE SCALE GENOMIC DNA]</scope>
</reference>
<sequence length="274" mass="30428">MSEARLPDETDAPGYYLDRIVDCGFHNLTVLLQEVLMGATLDFWETWATKAAAHCNVYESQIDPSEFITLVQQNGRLAATIDHPAVDINADLVAISSDGMKSIFDELLGAASHGANLDFIIPSIVDDFIREVQDYSRLSSVDCSATIRTMIMGKQPLDWIVETSTDTIAKRLREIRSKSRVPDEDAYIHSVMAPVFSQIAGVQGNDADRAREGWMILRGEITVARRVWKEVRNQIDADIAQMLSDLMAAFLPEVRRLIAAHRHISAVARGQGSN</sequence>
<organism evidence="1 2">
    <name type="scientific">Zymoseptoria tritici ST99CH_1E4</name>
    <dbReference type="NCBI Taxonomy" id="1276532"/>
    <lineage>
        <taxon>Eukaryota</taxon>
        <taxon>Fungi</taxon>
        <taxon>Dikarya</taxon>
        <taxon>Ascomycota</taxon>
        <taxon>Pezizomycotina</taxon>
        <taxon>Dothideomycetes</taxon>
        <taxon>Dothideomycetidae</taxon>
        <taxon>Mycosphaerellales</taxon>
        <taxon>Mycosphaerellaceae</taxon>
        <taxon>Zymoseptoria</taxon>
    </lineage>
</organism>
<proteinExistence type="predicted"/>
<gene>
    <name evidence="1" type="ORF">ZT1E4_G3409</name>
</gene>
<dbReference type="AlphaFoldDB" id="A0A2H1FZN9"/>